<feature type="compositionally biased region" description="Polar residues" evidence="3">
    <location>
        <begin position="137"/>
        <end position="150"/>
    </location>
</feature>
<comment type="similarity">
    <text evidence="1">Belongs to the 2-oxoacid dehydrogenase family.</text>
</comment>
<name>A0A8H4Q6V7_9HYPO</name>
<sequence length="418" mass="44995">MASLAAACRVSARRACCLSVARGLSTSSRCLAAHNFIMPALSPTMTEGNIASWKVKDGQSYSAGDVLLEIETDKATMDVEAQEDGVMMKILSGDGSKSVQVGRRIAVIADAGDDVAALEMPADEQPSSSTKQEKSNDSSVTTPRETSTSSKAERNEAVEQKYPLMPAVEHLVRQHGLGEDDVRRIKPTGPNRRLLKGDVLAFLGTIKPEAPSSVSDRFATLSRLDLSNIKVAAAKAKDQAKASSQDAPAKKPPPPPPLEISMPVSLTNVLEMQKRIRTVLGVSMPLSTFVHRAANMVNNQPTPATRRQANLFDQILGLDEAKRSRPAYEPELSPSPPPAAPRTEKAAFDIIDELAGSARKPVAQTKHVAEPVPSDDAGFLKLVVAKEEGRKARAFLERCKWFLETDPGRLMLSQDGSL</sequence>
<keyword evidence="6" id="KW-0808">Transferase</keyword>
<dbReference type="Pfam" id="PF02817">
    <property type="entry name" value="E3_binding"/>
    <property type="match status" value="1"/>
</dbReference>
<feature type="domain" description="Peripheral subunit-binding (PSBD)" evidence="5">
    <location>
        <begin position="163"/>
        <end position="203"/>
    </location>
</feature>
<evidence type="ECO:0000259" key="4">
    <source>
        <dbReference type="PROSITE" id="PS50968"/>
    </source>
</evidence>
<gene>
    <name evidence="6" type="ORF">GQ602_004487</name>
</gene>
<dbReference type="InterPro" id="IPR000089">
    <property type="entry name" value="Biotin_lipoyl"/>
</dbReference>
<feature type="region of interest" description="Disordered" evidence="3">
    <location>
        <begin position="237"/>
        <end position="261"/>
    </location>
</feature>
<evidence type="ECO:0000259" key="5">
    <source>
        <dbReference type="PROSITE" id="PS51826"/>
    </source>
</evidence>
<feature type="domain" description="Lipoyl-binding" evidence="4">
    <location>
        <begin position="33"/>
        <end position="109"/>
    </location>
</feature>
<evidence type="ECO:0000256" key="3">
    <source>
        <dbReference type="SAM" id="MobiDB-lite"/>
    </source>
</evidence>
<proteinExistence type="inferred from homology"/>
<dbReference type="OrthoDB" id="202158at2759"/>
<dbReference type="Pfam" id="PF00364">
    <property type="entry name" value="Biotin_lipoyl"/>
    <property type="match status" value="1"/>
</dbReference>
<dbReference type="GO" id="GO:0006086">
    <property type="term" value="P:pyruvate decarboxylation to acetyl-CoA"/>
    <property type="evidence" value="ECO:0007669"/>
    <property type="project" value="InterPro"/>
</dbReference>
<dbReference type="AlphaFoldDB" id="A0A8H4Q6V7"/>
<dbReference type="InterPro" id="IPR036625">
    <property type="entry name" value="E3-bd_dom_sf"/>
</dbReference>
<dbReference type="CDD" id="cd06849">
    <property type="entry name" value="lipoyl_domain"/>
    <property type="match status" value="1"/>
</dbReference>
<dbReference type="PROSITE" id="PS50968">
    <property type="entry name" value="BIOTINYL_LIPOYL"/>
    <property type="match status" value="1"/>
</dbReference>
<dbReference type="FunFam" id="2.40.50.100:FF:000010">
    <property type="entry name" value="Acetyltransferase component of pyruvate dehydrogenase complex"/>
    <property type="match status" value="1"/>
</dbReference>
<dbReference type="InterPro" id="IPR011053">
    <property type="entry name" value="Single_hybrid_motif"/>
</dbReference>
<dbReference type="GO" id="GO:0045254">
    <property type="term" value="C:pyruvate dehydrogenase complex"/>
    <property type="evidence" value="ECO:0007669"/>
    <property type="project" value="InterPro"/>
</dbReference>
<organism evidence="6 7">
    <name type="scientific">Ophiocordyceps camponoti-floridani</name>
    <dbReference type="NCBI Taxonomy" id="2030778"/>
    <lineage>
        <taxon>Eukaryota</taxon>
        <taxon>Fungi</taxon>
        <taxon>Dikarya</taxon>
        <taxon>Ascomycota</taxon>
        <taxon>Pezizomycotina</taxon>
        <taxon>Sordariomycetes</taxon>
        <taxon>Hypocreomycetidae</taxon>
        <taxon>Hypocreales</taxon>
        <taxon>Ophiocordycipitaceae</taxon>
        <taxon>Ophiocordyceps</taxon>
    </lineage>
</organism>
<dbReference type="EMBL" id="JAACLJ010000004">
    <property type="protein sequence ID" value="KAF4587794.1"/>
    <property type="molecule type" value="Genomic_DNA"/>
</dbReference>
<evidence type="ECO:0000313" key="7">
    <source>
        <dbReference type="Proteomes" id="UP000562929"/>
    </source>
</evidence>
<dbReference type="Gene3D" id="4.10.320.10">
    <property type="entry name" value="E3-binding domain"/>
    <property type="match status" value="1"/>
</dbReference>
<accession>A0A8H4Q6V7</accession>
<dbReference type="SUPFAM" id="SSF51230">
    <property type="entry name" value="Single hybrid motif"/>
    <property type="match status" value="1"/>
</dbReference>
<dbReference type="PANTHER" id="PTHR23151">
    <property type="entry name" value="DIHYDROLIPOAMIDE ACETYL/SUCCINYL-TRANSFERASE-RELATED"/>
    <property type="match status" value="1"/>
</dbReference>
<dbReference type="InterPro" id="IPR045257">
    <property type="entry name" value="E2/Pdx1"/>
</dbReference>
<reference evidence="6 7" key="1">
    <citation type="journal article" date="2020" name="G3 (Bethesda)">
        <title>Genetic Underpinnings of Host Manipulation by Ophiocordyceps as Revealed by Comparative Transcriptomics.</title>
        <authorList>
            <person name="Will I."/>
            <person name="Das B."/>
            <person name="Trinh T."/>
            <person name="Brachmann A."/>
            <person name="Ohm R.A."/>
            <person name="de Bekker C."/>
        </authorList>
    </citation>
    <scope>NUCLEOTIDE SEQUENCE [LARGE SCALE GENOMIC DNA]</scope>
    <source>
        <strain evidence="6 7">EC05</strain>
    </source>
</reference>
<dbReference type="SUPFAM" id="SSF47005">
    <property type="entry name" value="Peripheral subunit-binding domain of 2-oxo acid dehydrogenase complex"/>
    <property type="match status" value="1"/>
</dbReference>
<comment type="caution">
    <text evidence="6">The sequence shown here is derived from an EMBL/GenBank/DDBJ whole genome shotgun (WGS) entry which is preliminary data.</text>
</comment>
<evidence type="ECO:0000256" key="1">
    <source>
        <dbReference type="ARBA" id="ARBA00007317"/>
    </source>
</evidence>
<dbReference type="PANTHER" id="PTHR23151:SF82">
    <property type="entry name" value="PYRUVATE DEHYDROGENASE COMPLEX PROTEIN X COMPONENT, MITOCHONDRIAL"/>
    <property type="match status" value="1"/>
</dbReference>
<dbReference type="Proteomes" id="UP000562929">
    <property type="component" value="Unassembled WGS sequence"/>
</dbReference>
<feature type="region of interest" description="Disordered" evidence="3">
    <location>
        <begin position="120"/>
        <end position="164"/>
    </location>
</feature>
<evidence type="ECO:0000313" key="6">
    <source>
        <dbReference type="EMBL" id="KAF4587794.1"/>
    </source>
</evidence>
<dbReference type="InterPro" id="IPR004167">
    <property type="entry name" value="PSBD"/>
</dbReference>
<dbReference type="PROSITE" id="PS51826">
    <property type="entry name" value="PSBD"/>
    <property type="match status" value="1"/>
</dbReference>
<dbReference type="GO" id="GO:0004742">
    <property type="term" value="F:dihydrolipoyllysine-residue acetyltransferase activity"/>
    <property type="evidence" value="ECO:0007669"/>
    <property type="project" value="TreeGrafter"/>
</dbReference>
<keyword evidence="2" id="KW-0450">Lipoyl</keyword>
<keyword evidence="6" id="KW-0670">Pyruvate</keyword>
<protein>
    <submittedName>
        <fullName evidence="6">Pyruvate dehydrogenase E2 component (Dihydrolipoamide acetyltransferase)</fullName>
    </submittedName>
</protein>
<keyword evidence="7" id="KW-1185">Reference proteome</keyword>
<dbReference type="Gene3D" id="2.40.50.100">
    <property type="match status" value="1"/>
</dbReference>
<evidence type="ECO:0000256" key="2">
    <source>
        <dbReference type="ARBA" id="ARBA00022823"/>
    </source>
</evidence>